<reference evidence="4" key="1">
    <citation type="journal article" date="2019" name="Int. J. Syst. Evol. Microbiol.">
        <title>The Global Catalogue of Microorganisms (GCM) 10K type strain sequencing project: providing services to taxonomists for standard genome sequencing and annotation.</title>
        <authorList>
            <consortium name="The Broad Institute Genomics Platform"/>
            <consortium name="The Broad Institute Genome Sequencing Center for Infectious Disease"/>
            <person name="Wu L."/>
            <person name="Ma J."/>
        </authorList>
    </citation>
    <scope>NUCLEOTIDE SEQUENCE [LARGE SCALE GENOMIC DNA]</scope>
    <source>
        <strain evidence="4">KCTC 52438</strain>
    </source>
</reference>
<sequence length="647" mass="74380">MNHLIPDHQNLPTSLDAGFIFADGISWGSIAGECQQKAPEGARLDALREAERNRLVKRPKSPTGTFGAKKEGSEHENKPKERTVTEIEPVDSKYERIHGAGKYTVVQHREWSDEYRFSTRVEGVGIMPPPAQSGQRITEMLSMRGARKISESCFYNATINGGYTTFLTLTLDTEARARIMPQITEGPTTILKYSKNGVITPHCTWLYEGRELNDHTIQKELSRFLDGAQKIYQRGFIAHYKRYAKRYIDGNPYTPIEFGKFSVKPNKVTRQSTTELGLEGNCKNIQPGRPYSKLNYDSGYTVFKKKIERPSVPKYLRATAEPSLDDIRKNLKHLTQAAKIVTTEEKCNFEGPKDGLYTPVYFSNKLHYCWVVEVPKNELGQDNPHIHLMMKWSVPFEFFPAWAARLEKLWGQGFAHLEKIKEPENAGAYMAKAANYMTKGADGEEDCGQGTVRGNRYGISKAARAPEWVTLFESELGIMGSLIYDMHNHYEEVNNDLKAQRSTLGEMLQDYKDAPEPEKYQKKRISIGKALEKVRTKIKSLPFRTGKYQLLIKGVDAFTEFFTWATASCEMQPTRFTPHKPLLSAWNPDNKPSCWSVDRIKKRQHRRWFMPKRLFLQDDEWKSIRETYDNYSPPERENYLGEFYSYA</sequence>
<name>A0ABV7HGC5_9GAMM</name>
<keyword evidence="4" id="KW-1185">Reference proteome</keyword>
<dbReference type="RefSeq" id="WP_386721206.1">
    <property type="nucleotide sequence ID" value="NZ_JBHRSZ010000004.1"/>
</dbReference>
<evidence type="ECO:0000259" key="2">
    <source>
        <dbReference type="Pfam" id="PF23343"/>
    </source>
</evidence>
<proteinExistence type="predicted"/>
<dbReference type="Proteomes" id="UP001595476">
    <property type="component" value="Unassembled WGS sequence"/>
</dbReference>
<dbReference type="EMBL" id="JBHRSZ010000004">
    <property type="protein sequence ID" value="MFC3151786.1"/>
    <property type="molecule type" value="Genomic_DNA"/>
</dbReference>
<dbReference type="InterPro" id="IPR056906">
    <property type="entry name" value="ORF2/G2P_dom"/>
</dbReference>
<organism evidence="3 4">
    <name type="scientific">Litoribrevibacter euphylliae</name>
    <dbReference type="NCBI Taxonomy" id="1834034"/>
    <lineage>
        <taxon>Bacteria</taxon>
        <taxon>Pseudomonadati</taxon>
        <taxon>Pseudomonadota</taxon>
        <taxon>Gammaproteobacteria</taxon>
        <taxon>Oceanospirillales</taxon>
        <taxon>Oceanospirillaceae</taxon>
        <taxon>Litoribrevibacter</taxon>
    </lineage>
</organism>
<accession>A0ABV7HGC5</accession>
<gene>
    <name evidence="3" type="ORF">ACFOEK_12170</name>
</gene>
<comment type="caution">
    <text evidence="3">The sequence shown here is derived from an EMBL/GenBank/DDBJ whole genome shotgun (WGS) entry which is preliminary data.</text>
</comment>
<evidence type="ECO:0000313" key="3">
    <source>
        <dbReference type="EMBL" id="MFC3151786.1"/>
    </source>
</evidence>
<dbReference type="Pfam" id="PF23343">
    <property type="entry name" value="REP_ORF2-G2P"/>
    <property type="match status" value="1"/>
</dbReference>
<evidence type="ECO:0000256" key="1">
    <source>
        <dbReference type="SAM" id="MobiDB-lite"/>
    </source>
</evidence>
<feature type="region of interest" description="Disordered" evidence="1">
    <location>
        <begin position="52"/>
        <end position="84"/>
    </location>
</feature>
<protein>
    <recommendedName>
        <fullName evidence="2">Replication-associated protein ORF2/G2P domain-containing protein</fullName>
    </recommendedName>
</protein>
<evidence type="ECO:0000313" key="4">
    <source>
        <dbReference type="Proteomes" id="UP001595476"/>
    </source>
</evidence>
<feature type="domain" description="Replication-associated protein ORF2/G2P" evidence="2">
    <location>
        <begin position="363"/>
        <end position="439"/>
    </location>
</feature>
<feature type="compositionally biased region" description="Basic and acidic residues" evidence="1">
    <location>
        <begin position="68"/>
        <end position="84"/>
    </location>
</feature>